<dbReference type="InterPro" id="IPR007111">
    <property type="entry name" value="NACHT_NTPase"/>
</dbReference>
<dbReference type="SUPFAM" id="SSF52129">
    <property type="entry name" value="Caspase-like"/>
    <property type="match status" value="1"/>
</dbReference>
<dbReference type="InterPro" id="IPR027417">
    <property type="entry name" value="P-loop_NTPase"/>
</dbReference>
<accession>A0ABY7KE67</accession>
<dbReference type="Pfam" id="PF00656">
    <property type="entry name" value="Peptidase_C14"/>
    <property type="match status" value="1"/>
</dbReference>
<evidence type="ECO:0000259" key="1">
    <source>
        <dbReference type="PROSITE" id="PS50208"/>
    </source>
</evidence>
<evidence type="ECO:0000259" key="2">
    <source>
        <dbReference type="PROSITE" id="PS50837"/>
    </source>
</evidence>
<dbReference type="PANTHER" id="PTHR22576:SF37">
    <property type="entry name" value="MUCOSA-ASSOCIATED LYMPHOID TISSUE LYMPHOMA TRANSLOCATION PROTEIN 1"/>
    <property type="match status" value="1"/>
</dbReference>
<dbReference type="PROSITE" id="PS50837">
    <property type="entry name" value="NACHT"/>
    <property type="match status" value="1"/>
</dbReference>
<dbReference type="Gene3D" id="2.130.10.10">
    <property type="entry name" value="YVTN repeat-like/Quinoprotein amine dehydrogenase"/>
    <property type="match status" value="1"/>
</dbReference>
<dbReference type="InterPro" id="IPR052039">
    <property type="entry name" value="Caspase-related_regulators"/>
</dbReference>
<sequence length="1427" mass="152714">MTRRTVVVSGTDSYDHELPPLPRAAPDMDTVAEVFRSLGYEDGDRLHNPTADGLRRGLADWARRADRSEDVVVLYYTGHGERDDKGHFLMCRDSESGQLRSSAVESERIVEILAENGLTRILLILDTCYAGQGAVDALRALAGSLAAPAVDASRMTDFSYIAAAGPQDLATDGAFAGALREAVSDPLLGGPHQRHLHLSDIVQHINGTLRTRGEFQKAVHGTLIADGETPFFPNPRYTPGTPAGLDLAEQRVWLLSGEARRRQEERVSHFDPRGRGSDVTTGTASYFTGRAAVLGELTAWLDDDSPDLGRSVLVTGGAGVGKSSLLGRLLLLSDPRARAALDDLDPSVPTPASGIDTAIHARHKLLDDIVAGVADAAGVPGAGRHELLTALGERTERLVVMVDALDEAGTAGADEEPQAIARSFLRELGEVPCVRLLVGARPHVADALGPSFTRIDLADPRWLGPGDIERYARKLLLAPDGEGSSGPYTEKTAAPVAVAVSARAGDNYLCARLIARPLARRPRPLDTGSEGWESQLPSLTQQIARPGVEAAFSWALRERMPRQEERARALLTPLAFAEGQGVPATGVWQAMASAVLGSPVGPEDIRQALSAGGELIELIVEDTDAAGRSVYRLYHESFADALREQAAAGTGERIAGALLELVPVEKGMRDWSLADPYLKGHAATHAAAAGLLDELVLEPQFLLTAEPVALRRALSVVTRPESVAARAAYLRCAPILASERLNEGDRAAQLHMRALEENAETLVAAIRSRFPHRPWEVLWAHAASAPYRALGDSDTVVTDLSVVKWEGRQVIATVEEGRIHLSDPETGEGLTELSPPTDGEVLAVSSCGETEEPWLLVVSRHPGTLAVSVADVVTGLSLGPDLWTRAAGPEAVAATEVDGACVVALGESHTVRLVDVRTGRELTRIDGLPEPRPGGSFHVALGRQDGHVVLAAATGTKVSDTSWWRRRNAQLATWRLDPRRGWSVVGEARCRGRGNEVQSLGVLRGEVHVMTSHGLRAFASYQERGFRHGGVVHEWLLPGVHRGLGFFTLDGESCCALDTGTSVTVKNWGIWSRAELPTGGKVKAWAVVQGPGAGPELVTAGNGPGLRVWDLLPDERKGKPAYRTRHGLGEHCVAAEFGGERVLATSNGPLTLYDPRTGERLDELDREPSWLGRSADAGLPLVLYDAVRGALSRRTARVLDTARAPAVPLGSRMAVVSNVTVVRLGERRMLAGTQTAMRDAVVLWDLTGKEIQKLPCGGVSTDMSLRTVDDGDVLWLGVGQWHRGTGSQSISVHRFAQEGADRSMTPPLLKRDGFVFDLGRWQGRASIACYSPGERSLSVESLADSWDAEQWELPSGTDILDLVLVGARDVLVAVTSDERLLFYAPGSAHPVANVHVGADIWSVAPVDEQIIGVGTANALFALQLPPA</sequence>
<dbReference type="Gene3D" id="3.40.50.1460">
    <property type="match status" value="1"/>
</dbReference>
<dbReference type="InterPro" id="IPR011047">
    <property type="entry name" value="Quinoprotein_ADH-like_sf"/>
</dbReference>
<dbReference type="PROSITE" id="PS50208">
    <property type="entry name" value="CASPASE_P20"/>
    <property type="match status" value="1"/>
</dbReference>
<proteinExistence type="predicted"/>
<dbReference type="InterPro" id="IPR015943">
    <property type="entry name" value="WD40/YVTN_repeat-like_dom_sf"/>
</dbReference>
<dbReference type="InterPro" id="IPR011600">
    <property type="entry name" value="Pept_C14_caspase"/>
</dbReference>
<dbReference type="Proteomes" id="UP001164439">
    <property type="component" value="Chromosome"/>
</dbReference>
<protein>
    <submittedName>
        <fullName evidence="3">Caspase family protein</fullName>
    </submittedName>
</protein>
<dbReference type="EMBL" id="CP114413">
    <property type="protein sequence ID" value="WAZ21026.1"/>
    <property type="molecule type" value="Genomic_DNA"/>
</dbReference>
<name>A0ABY7KE67_9ACTN</name>
<dbReference type="InterPro" id="IPR041664">
    <property type="entry name" value="AAA_16"/>
</dbReference>
<reference evidence="3" key="1">
    <citation type="submission" date="2022-12" db="EMBL/GenBank/DDBJ databases">
        <authorList>
            <person name="Ruckert C."/>
            <person name="Busche T."/>
            <person name="Kalinowski J."/>
            <person name="Wittmann C."/>
        </authorList>
    </citation>
    <scope>NUCLEOTIDE SEQUENCE</scope>
    <source>
        <strain evidence="3">DSM 40467</strain>
    </source>
</reference>
<feature type="domain" description="Caspase family p20" evidence="1">
    <location>
        <begin position="2"/>
        <end position="83"/>
    </location>
</feature>
<dbReference type="RefSeq" id="WP_269658680.1">
    <property type="nucleotide sequence ID" value="NZ_CP114413.1"/>
</dbReference>
<dbReference type="InterPro" id="IPR001309">
    <property type="entry name" value="Pept_C14_p20"/>
</dbReference>
<feature type="domain" description="NACHT" evidence="2">
    <location>
        <begin position="310"/>
        <end position="442"/>
    </location>
</feature>
<evidence type="ECO:0000313" key="3">
    <source>
        <dbReference type="EMBL" id="WAZ21026.1"/>
    </source>
</evidence>
<dbReference type="SUPFAM" id="SSF52540">
    <property type="entry name" value="P-loop containing nucleoside triphosphate hydrolases"/>
    <property type="match status" value="1"/>
</dbReference>
<dbReference type="SUPFAM" id="SSF50998">
    <property type="entry name" value="Quinoprotein alcohol dehydrogenase-like"/>
    <property type="match status" value="2"/>
</dbReference>
<organism evidence="3 4">
    <name type="scientific">Streptomyces cinnabarinus</name>
    <dbReference type="NCBI Taxonomy" id="67287"/>
    <lineage>
        <taxon>Bacteria</taxon>
        <taxon>Bacillati</taxon>
        <taxon>Actinomycetota</taxon>
        <taxon>Actinomycetes</taxon>
        <taxon>Kitasatosporales</taxon>
        <taxon>Streptomycetaceae</taxon>
        <taxon>Streptomyces</taxon>
    </lineage>
</organism>
<dbReference type="Pfam" id="PF13191">
    <property type="entry name" value="AAA_16"/>
    <property type="match status" value="1"/>
</dbReference>
<keyword evidence="4" id="KW-1185">Reference proteome</keyword>
<evidence type="ECO:0000313" key="4">
    <source>
        <dbReference type="Proteomes" id="UP001164439"/>
    </source>
</evidence>
<dbReference type="InterPro" id="IPR029030">
    <property type="entry name" value="Caspase-like_dom_sf"/>
</dbReference>
<dbReference type="PANTHER" id="PTHR22576">
    <property type="entry name" value="MUCOSA ASSOCIATED LYMPHOID TISSUE LYMPHOMA TRANSLOCATION PROTEIN 1/PARACASPASE"/>
    <property type="match status" value="1"/>
</dbReference>
<gene>
    <name evidence="3" type="ORF">STRCI_002180</name>
</gene>